<gene>
    <name evidence="2" type="ORF">GCM10011425_26520</name>
</gene>
<proteinExistence type="predicted"/>
<evidence type="ECO:0000313" key="2">
    <source>
        <dbReference type="EMBL" id="GGI51440.1"/>
    </source>
</evidence>
<keyword evidence="1" id="KW-1133">Transmembrane helix</keyword>
<comment type="caution">
    <text evidence="2">The sequence shown here is derived from an EMBL/GenBank/DDBJ whole genome shotgun (WGS) entry which is preliminary data.</text>
</comment>
<evidence type="ECO:0000313" key="3">
    <source>
        <dbReference type="Proteomes" id="UP000662074"/>
    </source>
</evidence>
<protein>
    <submittedName>
        <fullName evidence="2">Uncharacterized protein</fullName>
    </submittedName>
</protein>
<keyword evidence="1" id="KW-0812">Transmembrane</keyword>
<dbReference type="AlphaFoldDB" id="A0A917N1Z7"/>
<reference evidence="2" key="1">
    <citation type="journal article" date="2014" name="Int. J. Syst. Evol. Microbiol.">
        <title>Complete genome sequence of Corynebacterium casei LMG S-19264T (=DSM 44701T), isolated from a smear-ripened cheese.</title>
        <authorList>
            <consortium name="US DOE Joint Genome Institute (JGI-PGF)"/>
            <person name="Walter F."/>
            <person name="Albersmeier A."/>
            <person name="Kalinowski J."/>
            <person name="Ruckert C."/>
        </authorList>
    </citation>
    <scope>NUCLEOTIDE SEQUENCE</scope>
    <source>
        <strain evidence="2">CCM 8711</strain>
    </source>
</reference>
<feature type="transmembrane region" description="Helical" evidence="1">
    <location>
        <begin position="36"/>
        <end position="55"/>
    </location>
</feature>
<dbReference type="InterPro" id="IPR046487">
    <property type="entry name" value="DUF6580"/>
</dbReference>
<keyword evidence="3" id="KW-1185">Reference proteome</keyword>
<feature type="transmembrane region" description="Helical" evidence="1">
    <location>
        <begin position="162"/>
        <end position="180"/>
    </location>
</feature>
<keyword evidence="1" id="KW-0472">Membrane</keyword>
<feature type="transmembrane region" description="Helical" evidence="1">
    <location>
        <begin position="112"/>
        <end position="129"/>
    </location>
</feature>
<accession>A0A917N1Z7</accession>
<feature type="transmembrane region" description="Helical" evidence="1">
    <location>
        <begin position="62"/>
        <end position="79"/>
    </location>
</feature>
<dbReference type="RefSeq" id="WP_188417522.1">
    <property type="nucleotide sequence ID" value="NZ_BMDO01000007.1"/>
</dbReference>
<name>A0A917N1Z7_9SPHI</name>
<feature type="transmembrane region" description="Helical" evidence="1">
    <location>
        <begin position="91"/>
        <end position="107"/>
    </location>
</feature>
<dbReference type="Pfam" id="PF20221">
    <property type="entry name" value="DUF6580"/>
    <property type="match status" value="1"/>
</dbReference>
<dbReference type="EMBL" id="BMDO01000007">
    <property type="protein sequence ID" value="GGI51440.1"/>
    <property type="molecule type" value="Genomic_DNA"/>
</dbReference>
<dbReference type="Proteomes" id="UP000662074">
    <property type="component" value="Unassembled WGS sequence"/>
</dbReference>
<organism evidence="2 3">
    <name type="scientific">Mucilaginibacter galii</name>
    <dbReference type="NCBI Taxonomy" id="2005073"/>
    <lineage>
        <taxon>Bacteria</taxon>
        <taxon>Pseudomonadati</taxon>
        <taxon>Bacteroidota</taxon>
        <taxon>Sphingobacteriia</taxon>
        <taxon>Sphingobacteriales</taxon>
        <taxon>Sphingobacteriaceae</taxon>
        <taxon>Mucilaginibacter</taxon>
    </lineage>
</organism>
<sequence>MSVKKIKLTIPALLLIILVSVISTGAMRLISFYFPLLSNFTPMGAVAIFSGTYFADKWKAGLVSVVTLFATNIFINYLYTSQITWFSTSSLWLYASLIIMIMIGGLIKKVNVTNVLLASLAGVAVHWLLTDIEPWLYSSYYDKGLLGYGESLLMAIPFERNMLLADAVFGAVLFGGYEWMKSKAINKTIVTVTPVQENLKTV</sequence>
<reference evidence="2" key="2">
    <citation type="submission" date="2020-09" db="EMBL/GenBank/DDBJ databases">
        <authorList>
            <person name="Sun Q."/>
            <person name="Sedlacek I."/>
        </authorList>
    </citation>
    <scope>NUCLEOTIDE SEQUENCE</scope>
    <source>
        <strain evidence="2">CCM 8711</strain>
    </source>
</reference>
<feature type="transmembrane region" description="Helical" evidence="1">
    <location>
        <begin position="12"/>
        <end position="30"/>
    </location>
</feature>
<evidence type="ECO:0000256" key="1">
    <source>
        <dbReference type="SAM" id="Phobius"/>
    </source>
</evidence>